<dbReference type="PROSITE" id="PS50086">
    <property type="entry name" value="TBC_RABGAP"/>
    <property type="match status" value="1"/>
</dbReference>
<dbReference type="PANTHER" id="PTHR13297:SF5">
    <property type="entry name" value="TBC1 DOMAIN FAMILY MEMBER 23"/>
    <property type="match status" value="1"/>
</dbReference>
<dbReference type="CDD" id="cd20788">
    <property type="entry name" value="TBC1D23_C-like"/>
    <property type="match status" value="1"/>
</dbReference>
<dbReference type="InterPro" id="IPR036873">
    <property type="entry name" value="Rhodanese-like_dom_sf"/>
</dbReference>
<dbReference type="InterPro" id="IPR045799">
    <property type="entry name" value="TBC1D23_C"/>
</dbReference>
<dbReference type="PROSITE" id="PS50206">
    <property type="entry name" value="RHODANESE_3"/>
    <property type="match status" value="1"/>
</dbReference>
<dbReference type="SMART" id="SM00164">
    <property type="entry name" value="TBC"/>
    <property type="match status" value="1"/>
</dbReference>
<keyword evidence="4" id="KW-0333">Golgi apparatus</keyword>
<dbReference type="Pfam" id="PF00566">
    <property type="entry name" value="RabGAP-TBC"/>
    <property type="match status" value="1"/>
</dbReference>
<dbReference type="Pfam" id="PF00581">
    <property type="entry name" value="Rhodanese"/>
    <property type="match status" value="1"/>
</dbReference>
<reference evidence="6" key="1">
    <citation type="submission" date="2020-04" db="EMBL/GenBank/DDBJ databases">
        <authorList>
            <person name="Alioto T."/>
            <person name="Alioto T."/>
            <person name="Gomez Garrido J."/>
        </authorList>
    </citation>
    <scope>NUCLEOTIDE SEQUENCE</scope>
    <source>
        <strain evidence="6">A484AB</strain>
    </source>
</reference>
<dbReference type="Proteomes" id="UP001152795">
    <property type="component" value="Unassembled WGS sequence"/>
</dbReference>
<dbReference type="GO" id="GO:0042147">
    <property type="term" value="P:retrograde transport, endosome to Golgi"/>
    <property type="evidence" value="ECO:0007669"/>
    <property type="project" value="InterPro"/>
</dbReference>
<proteinExistence type="predicted"/>
<evidence type="ECO:0000256" key="3">
    <source>
        <dbReference type="ARBA" id="ARBA00022473"/>
    </source>
</evidence>
<dbReference type="InterPro" id="IPR039755">
    <property type="entry name" value="TBC1D23"/>
</dbReference>
<feature type="compositionally biased region" description="Basic and acidic residues" evidence="5">
    <location>
        <begin position="464"/>
        <end position="475"/>
    </location>
</feature>
<accession>A0A7D9HFR5</accession>
<dbReference type="Gene3D" id="1.10.472.80">
    <property type="entry name" value="Ypt/Rab-GAP domain of gyp1p, domain 3"/>
    <property type="match status" value="1"/>
</dbReference>
<dbReference type="Gene3D" id="3.40.250.10">
    <property type="entry name" value="Rhodanese-like domain"/>
    <property type="match status" value="1"/>
</dbReference>
<comment type="subcellular location">
    <subcellularLocation>
        <location evidence="1">Golgi apparatus</location>
        <location evidence="1">trans-Golgi network</location>
    </subcellularLocation>
</comment>
<dbReference type="SUPFAM" id="SSF47923">
    <property type="entry name" value="Ypt/Rab-GAP domain of gyp1p"/>
    <property type="match status" value="2"/>
</dbReference>
<dbReference type="OrthoDB" id="73307at2759"/>
<keyword evidence="3" id="KW-0217">Developmental protein</keyword>
<feature type="region of interest" description="Disordered" evidence="5">
    <location>
        <begin position="455"/>
        <end position="482"/>
    </location>
</feature>
<dbReference type="PANTHER" id="PTHR13297">
    <property type="entry name" value="TBC1 DOMAIN FAMILY MEMBER 23-RELATED"/>
    <property type="match status" value="1"/>
</dbReference>
<comment type="caution">
    <text evidence="6">The sequence shown here is derived from an EMBL/GenBank/DDBJ whole genome shotgun (WGS) entry which is preliminary data.</text>
</comment>
<evidence type="ECO:0000256" key="1">
    <source>
        <dbReference type="ARBA" id="ARBA00004601"/>
    </source>
</evidence>
<organism evidence="6 7">
    <name type="scientific">Paramuricea clavata</name>
    <name type="common">Red gorgonian</name>
    <name type="synonym">Violescent sea-whip</name>
    <dbReference type="NCBI Taxonomy" id="317549"/>
    <lineage>
        <taxon>Eukaryota</taxon>
        <taxon>Metazoa</taxon>
        <taxon>Cnidaria</taxon>
        <taxon>Anthozoa</taxon>
        <taxon>Octocorallia</taxon>
        <taxon>Malacalcyonacea</taxon>
        <taxon>Plexauridae</taxon>
        <taxon>Paramuricea</taxon>
    </lineage>
</organism>
<evidence type="ECO:0000313" key="6">
    <source>
        <dbReference type="EMBL" id="CAB3981482.1"/>
    </source>
</evidence>
<dbReference type="GO" id="GO:0005802">
    <property type="term" value="C:trans-Golgi network"/>
    <property type="evidence" value="ECO:0007669"/>
    <property type="project" value="TreeGrafter"/>
</dbReference>
<dbReference type="AlphaFoldDB" id="A0A7D9HFR5"/>
<dbReference type="EMBL" id="CACRXK020000394">
    <property type="protein sequence ID" value="CAB3981482.1"/>
    <property type="molecule type" value="Genomic_DNA"/>
</dbReference>
<dbReference type="InterPro" id="IPR035969">
    <property type="entry name" value="Rab-GAP_TBC_sf"/>
</dbReference>
<sequence length="675" mass="76831">MEDSSDKEDNTDTSELGWHSDLVSALSKQTDIVRLREICRGHVIPGECRANVWQVCLNVSDKPNPLQQWDEKLDTPDQQIIKKDCQTYTGKVILDDCEIDSVVEDMEKIITFYCKTRNERYRSQNGWVEMLLPFVSLGLPTGDVYNLFYAMHSKYIPRECHNEGKPFHLFRLLLQYHDPELCSLLDSMKLFPDQYAQKWFRSLFAATCESSVVEAMWDVYLLEEDPFLVFFLALVMIINAREDITTPGQEKSDILDIISEFPSQLAADDIEDFCSLAQYYSSKTPQSFRKQYYGQLFGVKTLNAHNVSQALCLPVSIDELLQSHKNKSDEIRYFVVDCRPAEQYNSGHLPTAFHLDANLMLQAPSDFSTTVQALFSTQRQSVAADSAAGGEHLCFMGSGREEEDQYVNMVVANFLQKKTKYISLAKGGYKVLHDMLIDDLANSLADHVLSSCIACSPHASTPENETRTDMNRKGDQSPGAGLVGMLSSAIRTSKTNVTQKFSTWMSEPRDEVKHVSSNDKMGKRYRETKPVFSIEDDDDDADDFNASSSEDEMKYETVNIKTWLKRKDVVQVISSTEISMKTKRVHESHILITDSFMFVLREMTSKEGWAAIRSRDHLKDILKITSKKKRPDVITFTISTGPGDEAKRRARFIIPNAQKQVQELKAFLIRTFGGE</sequence>
<dbReference type="GO" id="GO:0099041">
    <property type="term" value="P:vesicle tethering to Golgi"/>
    <property type="evidence" value="ECO:0007669"/>
    <property type="project" value="TreeGrafter"/>
</dbReference>
<name>A0A7D9HFR5_PARCT</name>
<dbReference type="Pfam" id="PF19430">
    <property type="entry name" value="TBC1D23_C"/>
    <property type="match status" value="1"/>
</dbReference>
<keyword evidence="7" id="KW-1185">Reference proteome</keyword>
<evidence type="ECO:0000256" key="4">
    <source>
        <dbReference type="ARBA" id="ARBA00023034"/>
    </source>
</evidence>
<dbReference type="GO" id="GO:0005829">
    <property type="term" value="C:cytosol"/>
    <property type="evidence" value="ECO:0007669"/>
    <property type="project" value="GOC"/>
</dbReference>
<protein>
    <recommendedName>
        <fullName evidence="2">TBC1 domain family member 23</fullName>
    </recommendedName>
</protein>
<evidence type="ECO:0000256" key="5">
    <source>
        <dbReference type="SAM" id="MobiDB-lite"/>
    </source>
</evidence>
<evidence type="ECO:0000256" key="2">
    <source>
        <dbReference type="ARBA" id="ARBA00014207"/>
    </source>
</evidence>
<dbReference type="InterPro" id="IPR000195">
    <property type="entry name" value="Rab-GAP-TBC_dom"/>
</dbReference>
<gene>
    <name evidence="6" type="ORF">PACLA_8A014731</name>
</gene>
<evidence type="ECO:0000313" key="7">
    <source>
        <dbReference type="Proteomes" id="UP001152795"/>
    </source>
</evidence>
<dbReference type="SUPFAM" id="SSF52821">
    <property type="entry name" value="Rhodanese/Cell cycle control phosphatase"/>
    <property type="match status" value="1"/>
</dbReference>
<dbReference type="InterPro" id="IPR001763">
    <property type="entry name" value="Rhodanese-like_dom"/>
</dbReference>